<dbReference type="RefSeq" id="WP_111435883.1">
    <property type="nucleotide sequence ID" value="NZ_JACIGG010000016.1"/>
</dbReference>
<feature type="chain" id="PRO_5016281948" description="DUF3887 domain-containing protein" evidence="1">
    <location>
        <begin position="23"/>
        <end position="159"/>
    </location>
</feature>
<dbReference type="AlphaFoldDB" id="A0A327JPN4"/>
<evidence type="ECO:0000256" key="1">
    <source>
        <dbReference type="SAM" id="SignalP"/>
    </source>
</evidence>
<gene>
    <name evidence="2" type="ORF">CH339_18540</name>
</gene>
<proteinExistence type="predicted"/>
<organism evidence="2 3">
    <name type="scientific">Rhodobium orientis</name>
    <dbReference type="NCBI Taxonomy" id="34017"/>
    <lineage>
        <taxon>Bacteria</taxon>
        <taxon>Pseudomonadati</taxon>
        <taxon>Pseudomonadota</taxon>
        <taxon>Alphaproteobacteria</taxon>
        <taxon>Hyphomicrobiales</taxon>
        <taxon>Rhodobiaceae</taxon>
        <taxon>Rhodobium</taxon>
    </lineage>
</organism>
<keyword evidence="1" id="KW-0732">Signal</keyword>
<protein>
    <recommendedName>
        <fullName evidence="4">DUF3887 domain-containing protein</fullName>
    </recommendedName>
</protein>
<name>A0A327JPN4_9HYPH</name>
<dbReference type="EMBL" id="NPEV01000049">
    <property type="protein sequence ID" value="RAI25378.1"/>
    <property type="molecule type" value="Genomic_DNA"/>
</dbReference>
<dbReference type="Proteomes" id="UP000249299">
    <property type="component" value="Unassembled WGS sequence"/>
</dbReference>
<evidence type="ECO:0000313" key="2">
    <source>
        <dbReference type="EMBL" id="RAI25378.1"/>
    </source>
</evidence>
<reference evidence="2 3" key="1">
    <citation type="submission" date="2017-07" db="EMBL/GenBank/DDBJ databases">
        <title>Draft Genome Sequences of Select Purple Nonsulfur Bacteria.</title>
        <authorList>
            <person name="Lasarre B."/>
            <person name="Mckinlay J.B."/>
        </authorList>
    </citation>
    <scope>NUCLEOTIDE SEQUENCE [LARGE SCALE GENOMIC DNA]</scope>
    <source>
        <strain evidence="2 3">DSM 11290</strain>
    </source>
</reference>
<accession>A0A327JPN4</accession>
<sequence>MIRTLSFALAALVLLAAGTADAQPLRARMWETPLGPQCHLAKAAATGSNAELLAAIEDLMTGGGSKEDLERAKQPLLRLFQSRRPAGANVYELYSFSEDLTDTLVIVRFSDGVRLFVHISVAKARDGWGIMGLVYNVNWETIRPRLMFTENRLEPSKCP</sequence>
<comment type="caution">
    <text evidence="2">The sequence shown here is derived from an EMBL/GenBank/DDBJ whole genome shotgun (WGS) entry which is preliminary data.</text>
</comment>
<evidence type="ECO:0008006" key="4">
    <source>
        <dbReference type="Google" id="ProtNLM"/>
    </source>
</evidence>
<evidence type="ECO:0000313" key="3">
    <source>
        <dbReference type="Proteomes" id="UP000249299"/>
    </source>
</evidence>
<feature type="signal peptide" evidence="1">
    <location>
        <begin position="1"/>
        <end position="22"/>
    </location>
</feature>
<keyword evidence="3" id="KW-1185">Reference proteome</keyword>